<protein>
    <submittedName>
        <fullName evidence="4">Glycosyltransferase</fullName>
        <ecNumber evidence="4">2.4.-.-</ecNumber>
    </submittedName>
</protein>
<dbReference type="RefSeq" id="WP_262070358.1">
    <property type="nucleotide sequence ID" value="NZ_JAMXOC010000040.1"/>
</dbReference>
<keyword evidence="1 4" id="KW-0328">Glycosyltransferase</keyword>
<accession>A0ABT1ELD6</accession>
<organism evidence="4 5">
    <name type="scientific">Ohessyouella blattaphilus</name>
    <dbReference type="NCBI Taxonomy" id="2949333"/>
    <lineage>
        <taxon>Bacteria</taxon>
        <taxon>Bacillati</taxon>
        <taxon>Bacillota</taxon>
        <taxon>Clostridia</taxon>
        <taxon>Lachnospirales</taxon>
        <taxon>Lachnospiraceae</taxon>
        <taxon>Ohessyouella</taxon>
    </lineage>
</organism>
<feature type="domain" description="Glycosyl transferase family 1" evidence="3">
    <location>
        <begin position="226"/>
        <end position="375"/>
    </location>
</feature>
<evidence type="ECO:0000313" key="4">
    <source>
        <dbReference type="EMBL" id="MCP1111500.1"/>
    </source>
</evidence>
<proteinExistence type="predicted"/>
<dbReference type="Pfam" id="PF00534">
    <property type="entry name" value="Glycos_transf_1"/>
    <property type="match status" value="1"/>
</dbReference>
<evidence type="ECO:0000313" key="5">
    <source>
        <dbReference type="Proteomes" id="UP001523565"/>
    </source>
</evidence>
<dbReference type="Proteomes" id="UP001523565">
    <property type="component" value="Unassembled WGS sequence"/>
</dbReference>
<evidence type="ECO:0000259" key="3">
    <source>
        <dbReference type="Pfam" id="PF00534"/>
    </source>
</evidence>
<dbReference type="EC" id="2.4.-.-" evidence="4"/>
<evidence type="ECO:0000256" key="1">
    <source>
        <dbReference type="ARBA" id="ARBA00022676"/>
    </source>
</evidence>
<reference evidence="4 5" key="1">
    <citation type="journal article" date="2022" name="Genome Biol. Evol.">
        <title>Host diet, physiology and behaviors set the stage for Lachnospiraceae cladogenesis.</title>
        <authorList>
            <person name="Vera-Ponce De Leon A."/>
            <person name="Schneider M."/>
            <person name="Jahnes B.C."/>
            <person name="Sadowski V."/>
            <person name="Camuy-Velez L.A."/>
            <person name="Duan J."/>
            <person name="Sabree Z.L."/>
        </authorList>
    </citation>
    <scope>NUCLEOTIDE SEQUENCE [LARGE SCALE GENOMIC DNA]</scope>
    <source>
        <strain evidence="4 5">PAL227</strain>
    </source>
</reference>
<name>A0ABT1ELD6_9FIRM</name>
<comment type="caution">
    <text evidence="4">The sequence shown here is derived from an EMBL/GenBank/DDBJ whole genome shotgun (WGS) entry which is preliminary data.</text>
</comment>
<dbReference type="PANTHER" id="PTHR12526">
    <property type="entry name" value="GLYCOSYLTRANSFERASE"/>
    <property type="match status" value="1"/>
</dbReference>
<keyword evidence="2 4" id="KW-0808">Transferase</keyword>
<dbReference type="Gene3D" id="3.40.50.2000">
    <property type="entry name" value="Glycogen Phosphorylase B"/>
    <property type="match status" value="2"/>
</dbReference>
<sequence>MRYLILLNRKFPYESGESFLENEIDKISQHFDKILIFPSDKTKKSKMTRRIKSPNVHVITYHKLGAKQRNIEYLLRGIFREKDKSSKGARQWLYSGYFEAAADLQSKRVMKELMRFDFKSDDEIVLYSYWLFISAKVAIKLKELLRNDTKVKCISRAHNFDVYEEKKYLPQREVIIKNLDKIYACSQNGTNYLRCKYPSYAGKVTTSYLGTDDRGRCTKQPSRVFRMVSCSRVAPVKRLDLLIDALKILRGSDIKLSWTHIGGGELYEHIKKRVKKELDFMEVKLTGMVSNTKVCEYYRENYYDVFVNVSSAEGLPVSIMEAASFGIPTIATNVGGSSEIIEEGITGIILNAELEAEELVKALKLYMLKTSEEKNKEHKAVRKMWEERFQAKNNYAKFVQQINELVAGK</sequence>
<dbReference type="SUPFAM" id="SSF53756">
    <property type="entry name" value="UDP-Glycosyltransferase/glycogen phosphorylase"/>
    <property type="match status" value="1"/>
</dbReference>
<dbReference type="InterPro" id="IPR001296">
    <property type="entry name" value="Glyco_trans_1"/>
</dbReference>
<evidence type="ECO:0000256" key="2">
    <source>
        <dbReference type="ARBA" id="ARBA00022679"/>
    </source>
</evidence>
<dbReference type="EMBL" id="JAMZFV010000040">
    <property type="protein sequence ID" value="MCP1111500.1"/>
    <property type="molecule type" value="Genomic_DNA"/>
</dbReference>
<dbReference type="PANTHER" id="PTHR12526:SF629">
    <property type="entry name" value="TEICHURONIC ACID BIOSYNTHESIS GLYCOSYLTRANSFERASE TUAH-RELATED"/>
    <property type="match status" value="1"/>
</dbReference>
<gene>
    <name evidence="4" type="ORF">NK118_14695</name>
</gene>
<keyword evidence="5" id="KW-1185">Reference proteome</keyword>
<dbReference type="GO" id="GO:0016757">
    <property type="term" value="F:glycosyltransferase activity"/>
    <property type="evidence" value="ECO:0007669"/>
    <property type="project" value="UniProtKB-KW"/>
</dbReference>